<organism evidence="1">
    <name type="scientific">Sesamum radiatum</name>
    <name type="common">Black benniseed</name>
    <dbReference type="NCBI Taxonomy" id="300843"/>
    <lineage>
        <taxon>Eukaryota</taxon>
        <taxon>Viridiplantae</taxon>
        <taxon>Streptophyta</taxon>
        <taxon>Embryophyta</taxon>
        <taxon>Tracheophyta</taxon>
        <taxon>Spermatophyta</taxon>
        <taxon>Magnoliopsida</taxon>
        <taxon>eudicotyledons</taxon>
        <taxon>Gunneridae</taxon>
        <taxon>Pentapetalae</taxon>
        <taxon>asterids</taxon>
        <taxon>lamiids</taxon>
        <taxon>Lamiales</taxon>
        <taxon>Pedaliaceae</taxon>
        <taxon>Sesamum</taxon>
    </lineage>
</organism>
<accession>A0AAW2J3Z3</accession>
<evidence type="ECO:0000313" key="1">
    <source>
        <dbReference type="EMBL" id="KAL0288979.1"/>
    </source>
</evidence>
<comment type="caution">
    <text evidence="1">The sequence shown here is derived from an EMBL/GenBank/DDBJ whole genome shotgun (WGS) entry which is preliminary data.</text>
</comment>
<reference evidence="1" key="2">
    <citation type="journal article" date="2024" name="Plant">
        <title>Genomic evolution and insights into agronomic trait innovations of Sesamum species.</title>
        <authorList>
            <person name="Miao H."/>
            <person name="Wang L."/>
            <person name="Qu L."/>
            <person name="Liu H."/>
            <person name="Sun Y."/>
            <person name="Le M."/>
            <person name="Wang Q."/>
            <person name="Wei S."/>
            <person name="Zheng Y."/>
            <person name="Lin W."/>
            <person name="Duan Y."/>
            <person name="Cao H."/>
            <person name="Xiong S."/>
            <person name="Wang X."/>
            <person name="Wei L."/>
            <person name="Li C."/>
            <person name="Ma Q."/>
            <person name="Ju M."/>
            <person name="Zhao R."/>
            <person name="Li G."/>
            <person name="Mu C."/>
            <person name="Tian Q."/>
            <person name="Mei H."/>
            <person name="Zhang T."/>
            <person name="Gao T."/>
            <person name="Zhang H."/>
        </authorList>
    </citation>
    <scope>NUCLEOTIDE SEQUENCE</scope>
    <source>
        <strain evidence="1">G02</strain>
    </source>
</reference>
<name>A0AAW2J3Z3_SESRA</name>
<sequence length="72" mass="8035">MDSSCRPNLYSSYSLWSSDFAPEHFYVLSLLSEGKDLTNRLQVLAVTFITKVIATRLGPILKSLVAENQSVL</sequence>
<gene>
    <name evidence="1" type="ORF">Sradi_7083800</name>
</gene>
<dbReference type="AlphaFoldDB" id="A0AAW2J3Z3"/>
<dbReference type="EMBL" id="JACGWJ010000733">
    <property type="protein sequence ID" value="KAL0288979.1"/>
    <property type="molecule type" value="Genomic_DNA"/>
</dbReference>
<protein>
    <submittedName>
        <fullName evidence="1">Uncharacterized protein</fullName>
    </submittedName>
</protein>
<reference evidence="1" key="1">
    <citation type="submission" date="2020-06" db="EMBL/GenBank/DDBJ databases">
        <authorList>
            <person name="Li T."/>
            <person name="Hu X."/>
            <person name="Zhang T."/>
            <person name="Song X."/>
            <person name="Zhang H."/>
            <person name="Dai N."/>
            <person name="Sheng W."/>
            <person name="Hou X."/>
            <person name="Wei L."/>
        </authorList>
    </citation>
    <scope>NUCLEOTIDE SEQUENCE</scope>
    <source>
        <strain evidence="1">G02</strain>
        <tissue evidence="1">Leaf</tissue>
    </source>
</reference>
<proteinExistence type="predicted"/>